<feature type="transmembrane region" description="Helical" evidence="1">
    <location>
        <begin position="270"/>
        <end position="290"/>
    </location>
</feature>
<evidence type="ECO:0000313" key="4">
    <source>
        <dbReference type="Proteomes" id="UP000239736"/>
    </source>
</evidence>
<dbReference type="OrthoDB" id="9816314at2"/>
<dbReference type="AlphaFoldDB" id="A0A2S5JM10"/>
<keyword evidence="1" id="KW-1133">Transmembrane helix</keyword>
<name>A0A2S5JM10_9RHOB</name>
<dbReference type="InterPro" id="IPR026841">
    <property type="entry name" value="Aur1/Ipt1"/>
</dbReference>
<dbReference type="Pfam" id="PF14378">
    <property type="entry name" value="PAP2_3"/>
    <property type="match status" value="1"/>
</dbReference>
<dbReference type="Proteomes" id="UP000239736">
    <property type="component" value="Unassembled WGS sequence"/>
</dbReference>
<proteinExistence type="predicted"/>
<evidence type="ECO:0000259" key="2">
    <source>
        <dbReference type="Pfam" id="PF14378"/>
    </source>
</evidence>
<dbReference type="GO" id="GO:0016020">
    <property type="term" value="C:membrane"/>
    <property type="evidence" value="ECO:0007669"/>
    <property type="project" value="UniProtKB-SubCell"/>
</dbReference>
<protein>
    <submittedName>
        <fullName evidence="3">PAP2 superfamily protein</fullName>
    </submittedName>
</protein>
<dbReference type="EMBL" id="PRDS01000001">
    <property type="protein sequence ID" value="PPB82431.1"/>
    <property type="molecule type" value="Genomic_DNA"/>
</dbReference>
<reference evidence="3 4" key="1">
    <citation type="submission" date="2018-01" db="EMBL/GenBank/DDBJ databases">
        <title>Genomic Encyclopedia of Archaeal and Bacterial Type Strains, Phase II (KMG-II): from individual species to whole genera.</title>
        <authorList>
            <person name="Goeker M."/>
        </authorList>
    </citation>
    <scope>NUCLEOTIDE SEQUENCE [LARGE SCALE GENOMIC DNA]</scope>
    <source>
        <strain evidence="3 4">DSM 12048</strain>
    </source>
</reference>
<evidence type="ECO:0000313" key="3">
    <source>
        <dbReference type="EMBL" id="PPB82431.1"/>
    </source>
</evidence>
<feature type="transmembrane region" description="Helical" evidence="1">
    <location>
        <begin position="239"/>
        <end position="263"/>
    </location>
</feature>
<keyword evidence="4" id="KW-1185">Reference proteome</keyword>
<comment type="caution">
    <text evidence="3">The sequence shown here is derived from an EMBL/GenBank/DDBJ whole genome shotgun (WGS) entry which is preliminary data.</text>
</comment>
<accession>A0A2S5JM10</accession>
<organism evidence="3 4">
    <name type="scientific">Albidovulum inexpectatum</name>
    <dbReference type="NCBI Taxonomy" id="196587"/>
    <lineage>
        <taxon>Bacteria</taxon>
        <taxon>Pseudomonadati</taxon>
        <taxon>Pseudomonadota</taxon>
        <taxon>Alphaproteobacteria</taxon>
        <taxon>Rhodobacterales</taxon>
        <taxon>Paracoccaceae</taxon>
        <taxon>Albidovulum</taxon>
    </lineage>
</organism>
<keyword evidence="1" id="KW-0472">Membrane</keyword>
<feature type="transmembrane region" description="Helical" evidence="1">
    <location>
        <begin position="76"/>
        <end position="97"/>
    </location>
</feature>
<feature type="domain" description="Inositolphosphotransferase Aur1/Ipt1" evidence="2">
    <location>
        <begin position="109"/>
        <end position="308"/>
    </location>
</feature>
<feature type="transmembrane region" description="Helical" evidence="1">
    <location>
        <begin position="141"/>
        <end position="159"/>
    </location>
</feature>
<gene>
    <name evidence="3" type="ORF">LV82_00361</name>
</gene>
<feature type="transmembrane region" description="Helical" evidence="1">
    <location>
        <begin position="45"/>
        <end position="64"/>
    </location>
</feature>
<sequence>MSFRKFFVFVVAYCVVASALIMWLRSPSMETLALAAAKTEQYGSIMLASSIRLAPLGLMFLIFLRRGDLSYRLTNAAFAIAGAILFQTAFSMTKTLIPSIVPFYADPILASVDEWLHGGESAWQLAHRWAAGIDMTRFVPVYLHVWTIPAVALPLTIALTDTDERRIGRFLSLYVLCWIGLGNLLALAGSSVGPVFYDSAYGTDRFGHLAAALEDTGMTSSLIGMTQYYLWDSYVTGNLAFGSGISAFPSVHVGVATVTALYLFERNKVLVLPGILFLAAIMFLSVYSGYHYAIDGYVSIIMIVGAWAYLVRARENRPEQVRLVVSA</sequence>
<feature type="transmembrane region" description="Helical" evidence="1">
    <location>
        <begin position="296"/>
        <end position="313"/>
    </location>
</feature>
<evidence type="ECO:0000256" key="1">
    <source>
        <dbReference type="SAM" id="Phobius"/>
    </source>
</evidence>
<keyword evidence="1" id="KW-0812">Transmembrane</keyword>
<feature type="transmembrane region" description="Helical" evidence="1">
    <location>
        <begin position="171"/>
        <end position="197"/>
    </location>
</feature>